<protein>
    <recommendedName>
        <fullName evidence="7">FYVE-type domain-containing protein</fullName>
    </recommendedName>
</protein>
<dbReference type="Pfam" id="PF01363">
    <property type="entry name" value="FYVE"/>
    <property type="match status" value="1"/>
</dbReference>
<gene>
    <name evidence="8" type="ORF">L211DRAFT_785564</name>
</gene>
<dbReference type="PROSITE" id="PS00028">
    <property type="entry name" value="ZINC_FINGER_C2H2_1"/>
    <property type="match status" value="1"/>
</dbReference>
<keyword evidence="9" id="KW-1185">Reference proteome</keyword>
<evidence type="ECO:0000256" key="6">
    <source>
        <dbReference type="SAM" id="MobiDB-lite"/>
    </source>
</evidence>
<evidence type="ECO:0000259" key="7">
    <source>
        <dbReference type="PROSITE" id="PS50178"/>
    </source>
</evidence>
<organism evidence="8 9">
    <name type="scientific">Terfezia boudieri ATCC MYA-4762</name>
    <dbReference type="NCBI Taxonomy" id="1051890"/>
    <lineage>
        <taxon>Eukaryota</taxon>
        <taxon>Fungi</taxon>
        <taxon>Dikarya</taxon>
        <taxon>Ascomycota</taxon>
        <taxon>Pezizomycotina</taxon>
        <taxon>Pezizomycetes</taxon>
        <taxon>Pezizales</taxon>
        <taxon>Pezizaceae</taxon>
        <taxon>Terfezia</taxon>
    </lineage>
</organism>
<dbReference type="Proteomes" id="UP000267821">
    <property type="component" value="Unassembled WGS sequence"/>
</dbReference>
<accession>A0A3N4LS93</accession>
<dbReference type="GO" id="GO:0008270">
    <property type="term" value="F:zinc ion binding"/>
    <property type="evidence" value="ECO:0007669"/>
    <property type="project" value="UniProtKB-KW"/>
</dbReference>
<dbReference type="Pfam" id="PF11464">
    <property type="entry name" value="Rbsn"/>
    <property type="match status" value="1"/>
</dbReference>
<dbReference type="FunCoup" id="A0A3N4LS93">
    <property type="interactions" value="74"/>
</dbReference>
<keyword evidence="2 4" id="KW-0863">Zinc-finger</keyword>
<dbReference type="PROSITE" id="PS50178">
    <property type="entry name" value="ZF_FYVE"/>
    <property type="match status" value="2"/>
</dbReference>
<dbReference type="CDD" id="cd15737">
    <property type="entry name" value="FYVE2_Vac1p_like"/>
    <property type="match status" value="1"/>
</dbReference>
<feature type="coiled-coil region" evidence="5">
    <location>
        <begin position="512"/>
        <end position="579"/>
    </location>
</feature>
<dbReference type="Gene3D" id="3.30.40.10">
    <property type="entry name" value="Zinc/RING finger domain, C3HC4 (zinc finger)"/>
    <property type="match status" value="2"/>
</dbReference>
<dbReference type="InterPro" id="IPR000306">
    <property type="entry name" value="Znf_FYVE"/>
</dbReference>
<name>A0A3N4LS93_9PEZI</name>
<sequence length="583" mass="65536">MVCPICSEQMVTLLQLNRHLDDVHCEVEEEEKDDVKTWFRKRVLKAKQQFQPVTALNQKLKGLDIFESNATFSPSPPLNGLAVFSNGGGGGNSTPKAPQQDLRDPDELVTRAHWQRTSANDFCLEPACRRPLGVVNGCVNCRKCGKLFCEEHTMYQIKLSRSAQHEPVRGFWCRVCETCFKSRDGYNDHNAPVRDHTQAFFATRRKTVDRVYLEVTRLEKRLTKLTQLLTNPPEADTSNGSFLWRVGILKNQRRELEQKVVAWEDDAAITNCPYCNQAFSKLGIRKHHCRLCGKVVCADSRTRCSNEVGFEVKNGNKANSTLSEKPTSNTSLDVRICKECRFTVFSKKDFAADVSHLPPEAKAYSSLVQFEQGILAMMPRFQNLLTILQNPHITPSQAQASEATRTRKRLLDAFSQYENVAKRILALEAKTQTEKVLRRNVYVKAAGFLQMHMLPLKALPKVMEKRKEAKKGGAAGMIMEVRSGVTSGLTSGASSISGVGVNGGAGEGGGGEMEKNAEEKRLQEQLMVLEEQRFLVEGMVGEAKRCRRFEEVGVLERSLRELEEEIERVKGEVQDLEEEGSDF</sequence>
<keyword evidence="5" id="KW-0175">Coiled coil</keyword>
<dbReference type="PANTHER" id="PTHR23164:SF30">
    <property type="entry name" value="EARLY ENDOSOME ANTIGEN 1"/>
    <property type="match status" value="1"/>
</dbReference>
<dbReference type="InterPro" id="IPR013087">
    <property type="entry name" value="Znf_C2H2_type"/>
</dbReference>
<dbReference type="InterPro" id="IPR036531">
    <property type="entry name" value="Rbsn_Rab-bd_sf"/>
</dbReference>
<keyword evidence="3" id="KW-0862">Zinc</keyword>
<evidence type="ECO:0000313" key="9">
    <source>
        <dbReference type="Proteomes" id="UP000267821"/>
    </source>
</evidence>
<evidence type="ECO:0000256" key="1">
    <source>
        <dbReference type="ARBA" id="ARBA00022723"/>
    </source>
</evidence>
<dbReference type="CDD" id="cd15761">
    <property type="entry name" value="FYVE1_Vac1p_like"/>
    <property type="match status" value="1"/>
</dbReference>
<evidence type="ECO:0000256" key="4">
    <source>
        <dbReference type="PROSITE-ProRule" id="PRU00091"/>
    </source>
</evidence>
<reference evidence="8 9" key="1">
    <citation type="journal article" date="2018" name="Nat. Ecol. Evol.">
        <title>Pezizomycetes genomes reveal the molecular basis of ectomycorrhizal truffle lifestyle.</title>
        <authorList>
            <person name="Murat C."/>
            <person name="Payen T."/>
            <person name="Noel B."/>
            <person name="Kuo A."/>
            <person name="Morin E."/>
            <person name="Chen J."/>
            <person name="Kohler A."/>
            <person name="Krizsan K."/>
            <person name="Balestrini R."/>
            <person name="Da Silva C."/>
            <person name="Montanini B."/>
            <person name="Hainaut M."/>
            <person name="Levati E."/>
            <person name="Barry K.W."/>
            <person name="Belfiori B."/>
            <person name="Cichocki N."/>
            <person name="Clum A."/>
            <person name="Dockter R.B."/>
            <person name="Fauchery L."/>
            <person name="Guy J."/>
            <person name="Iotti M."/>
            <person name="Le Tacon F."/>
            <person name="Lindquist E.A."/>
            <person name="Lipzen A."/>
            <person name="Malagnac F."/>
            <person name="Mello A."/>
            <person name="Molinier V."/>
            <person name="Miyauchi S."/>
            <person name="Poulain J."/>
            <person name="Riccioni C."/>
            <person name="Rubini A."/>
            <person name="Sitrit Y."/>
            <person name="Splivallo R."/>
            <person name="Traeger S."/>
            <person name="Wang M."/>
            <person name="Zifcakova L."/>
            <person name="Wipf D."/>
            <person name="Zambonelli A."/>
            <person name="Paolocci F."/>
            <person name="Nowrousian M."/>
            <person name="Ottonello S."/>
            <person name="Baldrian P."/>
            <person name="Spatafora J.W."/>
            <person name="Henrissat B."/>
            <person name="Nagy L.G."/>
            <person name="Aury J.M."/>
            <person name="Wincker P."/>
            <person name="Grigoriev I.V."/>
            <person name="Bonfante P."/>
            <person name="Martin F.M."/>
        </authorList>
    </citation>
    <scope>NUCLEOTIDE SEQUENCE [LARGE SCALE GENOMIC DNA]</scope>
    <source>
        <strain evidence="8 9">ATCC MYA-4762</strain>
    </source>
</reference>
<dbReference type="AlphaFoldDB" id="A0A3N4LS93"/>
<keyword evidence="1" id="KW-0479">Metal-binding</keyword>
<evidence type="ECO:0000256" key="5">
    <source>
        <dbReference type="SAM" id="Coils"/>
    </source>
</evidence>
<evidence type="ECO:0000313" key="8">
    <source>
        <dbReference type="EMBL" id="RPB24102.1"/>
    </source>
</evidence>
<feature type="domain" description="FYVE-type" evidence="7">
    <location>
        <begin position="128"/>
        <end position="184"/>
    </location>
</feature>
<feature type="region of interest" description="Disordered" evidence="6">
    <location>
        <begin position="83"/>
        <end position="104"/>
    </location>
</feature>
<dbReference type="InterPro" id="IPR017455">
    <property type="entry name" value="Znf_FYVE-rel"/>
</dbReference>
<evidence type="ECO:0000256" key="2">
    <source>
        <dbReference type="ARBA" id="ARBA00022771"/>
    </source>
</evidence>
<dbReference type="STRING" id="1051890.A0A3N4LS93"/>
<dbReference type="InterPro" id="IPR021565">
    <property type="entry name" value="Rbsn_Rab-bd"/>
</dbReference>
<dbReference type="SUPFAM" id="SSF57903">
    <property type="entry name" value="FYVE/PHD zinc finger"/>
    <property type="match status" value="2"/>
</dbReference>
<dbReference type="Gene3D" id="4.10.860.20">
    <property type="entry name" value="Rabenosyn, Rab binding domain"/>
    <property type="match status" value="1"/>
</dbReference>
<dbReference type="EMBL" id="ML121543">
    <property type="protein sequence ID" value="RPB24102.1"/>
    <property type="molecule type" value="Genomic_DNA"/>
</dbReference>
<dbReference type="PANTHER" id="PTHR23164">
    <property type="entry name" value="EARLY ENDOSOME ANTIGEN 1"/>
    <property type="match status" value="1"/>
</dbReference>
<dbReference type="InterPro" id="IPR013083">
    <property type="entry name" value="Znf_RING/FYVE/PHD"/>
</dbReference>
<dbReference type="SUPFAM" id="SSF140125">
    <property type="entry name" value="Rabenosyn-5 Rab-binding domain-like"/>
    <property type="match status" value="1"/>
</dbReference>
<evidence type="ECO:0000256" key="3">
    <source>
        <dbReference type="ARBA" id="ARBA00022833"/>
    </source>
</evidence>
<dbReference type="InterPro" id="IPR011011">
    <property type="entry name" value="Znf_FYVE_PHD"/>
</dbReference>
<dbReference type="SMART" id="SM00064">
    <property type="entry name" value="FYVE"/>
    <property type="match status" value="2"/>
</dbReference>
<proteinExistence type="predicted"/>
<dbReference type="InParanoid" id="A0A3N4LS93"/>
<dbReference type="OrthoDB" id="166134at2759"/>
<feature type="domain" description="FYVE-type" evidence="7">
    <location>
        <begin position="266"/>
        <end position="340"/>
    </location>
</feature>